<feature type="region of interest" description="Disordered" evidence="7">
    <location>
        <begin position="763"/>
        <end position="797"/>
    </location>
</feature>
<dbReference type="SUPFAM" id="SSF53474">
    <property type="entry name" value="alpha/beta-Hydrolases"/>
    <property type="match status" value="1"/>
</dbReference>
<protein>
    <recommendedName>
        <fullName evidence="6">Prolyl endopeptidase</fullName>
        <ecNumber evidence="6">3.4.21.-</ecNumber>
    </recommendedName>
</protein>
<keyword evidence="8" id="KW-0732">Signal</keyword>
<dbReference type="Gene3D" id="2.130.10.120">
    <property type="entry name" value="Prolyl oligopeptidase, N-terminal domain"/>
    <property type="match status" value="1"/>
</dbReference>
<keyword evidence="3 6" id="KW-0378">Hydrolase</keyword>
<sequence length="797" mass="90333">MAHLLLLILMASIADRTVDCYRGRLLRESDASLMEDDGQKNLGAIPPVAVQKPLVFPKWGHKRQDNWAWLRDDRREDPKVIEYLKEENSFTDAVLGGALADTLEEEMKARTAKDDHSVPQRVDLFWYYSYRRHGDQYRVHCRRRLPEGAGVLMEDDVMDSATAEEVSADHRHLAYAVDFSGNETYSIYVRDISEDTVEHVSGVHNASGQLAWGLDNGTLFYTTVTNQTLRSDKLWRWQINSTVQGAQEMIYNEPDEAFHLELTHTRSRKYVLLYGRSEVTKYLLCLPVHAPEANFTVLGPRVQGRKYIQAADYGDSWILLMSDMQKDTLNAELIMLPVSNTTDLMQLETNTTLMPADSGHIAANNSQVLIEHRHDVELEDFKLSQRHLAVMQRMNGLSTLMTYPLPEHGQPLTTLDEGRTLAFEEESYSLDFGKQGPLDSLVIRVVYSSLVTPESTYDINVMTGRRVLKKQKDVLGGFDKEQYRTFRLWAQSEGGVQVPVSVVHRKGSVRLDGSDPLLLYAYGAYGAAQDAKFDSKRLSLLDRGFIYAIAHVRGGGDLGQYWYLDGKMLNKNNTFLDLIAAAQLLIAEGYTSPERLCIWGRSAGGLTIGASINMRPELFHAAILDVPFVDVVAAMSDPSLPLTVTEYEEWGNPMANQTLYEYMLSYSPLENVQRHPYPNMLATGAWNDARVPYWEPAKWVSKTRMLATNKPLILLMENMAGGHFGNSGFFSSMRETALNVLQNWRKLGEGRGLGIREVAMQGFKRGRAKDSREEDESLDRQQEPEQENERLIPDDHR</sequence>
<dbReference type="InterPro" id="IPR001375">
    <property type="entry name" value="Peptidase_S9_cat"/>
</dbReference>
<dbReference type="PANTHER" id="PTHR11757">
    <property type="entry name" value="PROTEASE FAMILY S9A OLIGOPEPTIDASE"/>
    <property type="match status" value="1"/>
</dbReference>
<organism evidence="11 12">
    <name type="scientific">Coccomyxa subellipsoidea</name>
    <dbReference type="NCBI Taxonomy" id="248742"/>
    <lineage>
        <taxon>Eukaryota</taxon>
        <taxon>Viridiplantae</taxon>
        <taxon>Chlorophyta</taxon>
        <taxon>core chlorophytes</taxon>
        <taxon>Trebouxiophyceae</taxon>
        <taxon>Trebouxiophyceae incertae sedis</taxon>
        <taxon>Coccomyxaceae</taxon>
        <taxon>Coccomyxa</taxon>
    </lineage>
</organism>
<comment type="function">
    <text evidence="5">Serine peptidase whose precise substrate specificity remains unclear. Does not cleave peptides after a arginine or lysine residue. Regulates trans-Golgi network morphology and sorting by regulating the membrane binding of the AP-1 complex. May play a role in the regulation of synaptic vesicle exocytosis.</text>
</comment>
<comment type="similarity">
    <text evidence="1 6">Belongs to the peptidase S9A family.</text>
</comment>
<evidence type="ECO:0000256" key="3">
    <source>
        <dbReference type="ARBA" id="ARBA00022801"/>
    </source>
</evidence>
<comment type="caution">
    <text evidence="11">The sequence shown here is derived from an EMBL/GenBank/DDBJ whole genome shotgun (WGS) entry which is preliminary data.</text>
</comment>
<evidence type="ECO:0000313" key="12">
    <source>
        <dbReference type="Proteomes" id="UP001491310"/>
    </source>
</evidence>
<evidence type="ECO:0000259" key="10">
    <source>
        <dbReference type="Pfam" id="PF02897"/>
    </source>
</evidence>
<feature type="chain" id="PRO_5045791121" description="Prolyl endopeptidase" evidence="8">
    <location>
        <begin position="21"/>
        <end position="797"/>
    </location>
</feature>
<dbReference type="Gene3D" id="3.40.50.1820">
    <property type="entry name" value="alpha/beta hydrolase"/>
    <property type="match status" value="1"/>
</dbReference>
<dbReference type="EC" id="3.4.21.-" evidence="6"/>
<dbReference type="PANTHER" id="PTHR11757:SF19">
    <property type="entry name" value="PROLYL ENDOPEPTIDASE-LIKE"/>
    <property type="match status" value="1"/>
</dbReference>
<evidence type="ECO:0000259" key="9">
    <source>
        <dbReference type="Pfam" id="PF00326"/>
    </source>
</evidence>
<dbReference type="Proteomes" id="UP001491310">
    <property type="component" value="Unassembled WGS sequence"/>
</dbReference>
<name>A0ABR2YQ29_9CHLO</name>
<keyword evidence="4 6" id="KW-0720">Serine protease</keyword>
<keyword evidence="12" id="KW-1185">Reference proteome</keyword>
<keyword evidence="2 6" id="KW-0645">Protease</keyword>
<evidence type="ECO:0000313" key="11">
    <source>
        <dbReference type="EMBL" id="KAK9909106.1"/>
    </source>
</evidence>
<feature type="domain" description="Peptidase S9 prolyl oligopeptidase catalytic" evidence="9">
    <location>
        <begin position="533"/>
        <end position="728"/>
    </location>
</feature>
<dbReference type="InterPro" id="IPR023302">
    <property type="entry name" value="Pept_S9A_N"/>
</dbReference>
<feature type="domain" description="Peptidase S9A N-terminal" evidence="10">
    <location>
        <begin position="55"/>
        <end position="471"/>
    </location>
</feature>
<dbReference type="Pfam" id="PF00326">
    <property type="entry name" value="Peptidase_S9"/>
    <property type="match status" value="1"/>
</dbReference>
<evidence type="ECO:0000256" key="8">
    <source>
        <dbReference type="SAM" id="SignalP"/>
    </source>
</evidence>
<feature type="signal peptide" evidence="8">
    <location>
        <begin position="1"/>
        <end position="20"/>
    </location>
</feature>
<dbReference type="SUPFAM" id="SSF50993">
    <property type="entry name" value="Peptidase/esterase 'gauge' domain"/>
    <property type="match status" value="1"/>
</dbReference>
<evidence type="ECO:0000256" key="2">
    <source>
        <dbReference type="ARBA" id="ARBA00022670"/>
    </source>
</evidence>
<evidence type="ECO:0000256" key="1">
    <source>
        <dbReference type="ARBA" id="ARBA00005228"/>
    </source>
</evidence>
<evidence type="ECO:0000256" key="4">
    <source>
        <dbReference type="ARBA" id="ARBA00022825"/>
    </source>
</evidence>
<dbReference type="Pfam" id="PF02897">
    <property type="entry name" value="Peptidase_S9_N"/>
    <property type="match status" value="1"/>
</dbReference>
<evidence type="ECO:0000256" key="5">
    <source>
        <dbReference type="ARBA" id="ARBA00045448"/>
    </source>
</evidence>
<dbReference type="InterPro" id="IPR002470">
    <property type="entry name" value="Peptidase_S9A"/>
</dbReference>
<dbReference type="EMBL" id="JALJOT010000007">
    <property type="protein sequence ID" value="KAK9909106.1"/>
    <property type="molecule type" value="Genomic_DNA"/>
</dbReference>
<dbReference type="PRINTS" id="PR00862">
    <property type="entry name" value="PROLIGOPTASE"/>
</dbReference>
<evidence type="ECO:0000256" key="6">
    <source>
        <dbReference type="RuleBase" id="RU368024"/>
    </source>
</evidence>
<dbReference type="InterPro" id="IPR051543">
    <property type="entry name" value="Serine_Peptidase_S9A"/>
</dbReference>
<dbReference type="InterPro" id="IPR029058">
    <property type="entry name" value="AB_hydrolase_fold"/>
</dbReference>
<evidence type="ECO:0000256" key="7">
    <source>
        <dbReference type="SAM" id="MobiDB-lite"/>
    </source>
</evidence>
<gene>
    <name evidence="11" type="ORF">WJX75_007225</name>
</gene>
<reference evidence="11 12" key="1">
    <citation type="journal article" date="2024" name="Nat. Commun.">
        <title>Phylogenomics reveals the evolutionary origins of lichenization in chlorophyte algae.</title>
        <authorList>
            <person name="Puginier C."/>
            <person name="Libourel C."/>
            <person name="Otte J."/>
            <person name="Skaloud P."/>
            <person name="Haon M."/>
            <person name="Grisel S."/>
            <person name="Petersen M."/>
            <person name="Berrin J.G."/>
            <person name="Delaux P.M."/>
            <person name="Dal Grande F."/>
            <person name="Keller J."/>
        </authorList>
    </citation>
    <scope>NUCLEOTIDE SEQUENCE [LARGE SCALE GENOMIC DNA]</scope>
    <source>
        <strain evidence="11 12">SAG 216-7</strain>
    </source>
</reference>
<feature type="compositionally biased region" description="Basic and acidic residues" evidence="7">
    <location>
        <begin position="768"/>
        <end position="797"/>
    </location>
</feature>
<accession>A0ABR2YQ29</accession>
<proteinExistence type="inferred from homology"/>